<dbReference type="OrthoDB" id="10262528at2759"/>
<comment type="similarity">
    <text evidence="1">Belongs to the STXBP/unc-18/SEC1 family.</text>
</comment>
<dbReference type="InterPro" id="IPR043155">
    <property type="entry name" value="VPS33_dom3b"/>
</dbReference>
<keyword evidence="3" id="KW-1185">Reference proteome</keyword>
<proteinExistence type="inferred from homology"/>
<accession>A0A9W9Y808</accession>
<reference evidence="2" key="1">
    <citation type="submission" date="2023-01" db="EMBL/GenBank/DDBJ databases">
        <title>Genome assembly of the deep-sea coral Lophelia pertusa.</title>
        <authorList>
            <person name="Herrera S."/>
            <person name="Cordes E."/>
        </authorList>
    </citation>
    <scope>NUCLEOTIDE SEQUENCE</scope>
    <source>
        <strain evidence="2">USNM1676648</strain>
        <tissue evidence="2">Polyp</tissue>
    </source>
</reference>
<dbReference type="InterPro" id="IPR036045">
    <property type="entry name" value="Sec1-like_sf"/>
</dbReference>
<comment type="caution">
    <text evidence="2">The sequence shown here is derived from an EMBL/GenBank/DDBJ whole genome shotgun (WGS) entry which is preliminary data.</text>
</comment>
<evidence type="ECO:0000313" key="2">
    <source>
        <dbReference type="EMBL" id="KAJ7322017.1"/>
    </source>
</evidence>
<dbReference type="GO" id="GO:0016192">
    <property type="term" value="P:vesicle-mediated transport"/>
    <property type="evidence" value="ECO:0007669"/>
    <property type="project" value="InterPro"/>
</dbReference>
<dbReference type="AlphaFoldDB" id="A0A9W9Y808"/>
<name>A0A9W9Y808_9CNID</name>
<organism evidence="2 3">
    <name type="scientific">Desmophyllum pertusum</name>
    <dbReference type="NCBI Taxonomy" id="174260"/>
    <lineage>
        <taxon>Eukaryota</taxon>
        <taxon>Metazoa</taxon>
        <taxon>Cnidaria</taxon>
        <taxon>Anthozoa</taxon>
        <taxon>Hexacorallia</taxon>
        <taxon>Scleractinia</taxon>
        <taxon>Caryophylliina</taxon>
        <taxon>Caryophylliidae</taxon>
        <taxon>Desmophyllum</taxon>
    </lineage>
</organism>
<gene>
    <name evidence="2" type="primary">VPS33B_1</name>
    <name evidence="2" type="ORF">OS493_033413</name>
</gene>
<protein>
    <submittedName>
        <fullName evidence="2">Vacuolar protein sorting-associated protein 33B</fullName>
    </submittedName>
</protein>
<evidence type="ECO:0000313" key="3">
    <source>
        <dbReference type="Proteomes" id="UP001163046"/>
    </source>
</evidence>
<dbReference type="InterPro" id="IPR001619">
    <property type="entry name" value="Sec1-like"/>
</dbReference>
<dbReference type="Pfam" id="PF00995">
    <property type="entry name" value="Sec1"/>
    <property type="match status" value="1"/>
</dbReference>
<dbReference type="Gene3D" id="1.25.40.850">
    <property type="match status" value="1"/>
</dbReference>
<evidence type="ECO:0000256" key="1">
    <source>
        <dbReference type="ARBA" id="ARBA00009884"/>
    </source>
</evidence>
<dbReference type="EMBL" id="MU827821">
    <property type="protein sequence ID" value="KAJ7322017.1"/>
    <property type="molecule type" value="Genomic_DNA"/>
</dbReference>
<dbReference type="Proteomes" id="UP001163046">
    <property type="component" value="Unassembled WGS sequence"/>
</dbReference>
<sequence>MLELIEDKEDTDYVEECIIRQINSFKTLQLLCLLSLTRGGIDPKLYHNLKHKFLQSFGHEHMLTFNALKQLGLYTELDKRGIFKTLSRRLNLVPKDVDKIDLKRPKEMAYVFSGAYTPISCRLVEQVLLNGMPVFEEMSRLLGVDDFSSRMTSSARLDTGSVAAMQRSLLINGNISLRASFE</sequence>
<dbReference type="SUPFAM" id="SSF56815">
    <property type="entry name" value="Sec1/munc18-like (SM) proteins"/>
    <property type="match status" value="1"/>
</dbReference>